<evidence type="ECO:0000313" key="13">
    <source>
        <dbReference type="Proteomes" id="UP000886752"/>
    </source>
</evidence>
<dbReference type="GO" id="GO:0006307">
    <property type="term" value="P:DNA alkylation repair"/>
    <property type="evidence" value="ECO:0007669"/>
    <property type="project" value="UniProtKB-UniRule"/>
</dbReference>
<evidence type="ECO:0000256" key="8">
    <source>
        <dbReference type="ARBA" id="ARBA00049348"/>
    </source>
</evidence>
<sequence length="175" mass="19206">MLYTGTCHSPLGTLLLACSCEGLTGVWFEDQKYFAAGLAPEHVELETEDLACTRQWLKVYFSGQEPDFFPRIHLTGTPFQRMVWELLRHIPYGTITTYGALARDMARAMGRSHMSAQAVGSAVGRNPLSILVPCHRVVGSDGSLTGYAGGLERKARLLAQEGVEPSRLRLPRGLA</sequence>
<dbReference type="Pfam" id="PF02870">
    <property type="entry name" value="Methyltransf_1N"/>
    <property type="match status" value="1"/>
</dbReference>
<evidence type="ECO:0000256" key="1">
    <source>
        <dbReference type="ARBA" id="ARBA00001286"/>
    </source>
</evidence>
<feature type="domain" description="Methylated-DNA-[protein]-cysteine S-methyltransferase DNA binding" evidence="10">
    <location>
        <begin position="78"/>
        <end position="163"/>
    </location>
</feature>
<comment type="catalytic activity">
    <reaction evidence="8 9">
        <text>a 6-O-methyl-2'-deoxyguanosine in DNA + L-cysteinyl-[protein] = S-methyl-L-cysteinyl-[protein] + a 2'-deoxyguanosine in DNA</text>
        <dbReference type="Rhea" id="RHEA:24000"/>
        <dbReference type="Rhea" id="RHEA-COMP:10131"/>
        <dbReference type="Rhea" id="RHEA-COMP:10132"/>
        <dbReference type="Rhea" id="RHEA-COMP:11367"/>
        <dbReference type="Rhea" id="RHEA-COMP:11368"/>
        <dbReference type="ChEBI" id="CHEBI:29950"/>
        <dbReference type="ChEBI" id="CHEBI:82612"/>
        <dbReference type="ChEBI" id="CHEBI:85445"/>
        <dbReference type="ChEBI" id="CHEBI:85448"/>
        <dbReference type="EC" id="2.1.1.63"/>
    </reaction>
</comment>
<feature type="active site" description="Nucleophile; methyl group acceptor" evidence="9">
    <location>
        <position position="134"/>
    </location>
</feature>
<dbReference type="InterPro" id="IPR001497">
    <property type="entry name" value="MethylDNA_cys_MeTrfase_AS"/>
</dbReference>
<dbReference type="InterPro" id="IPR014048">
    <property type="entry name" value="MethylDNA_cys_MeTrfase_DNA-bd"/>
</dbReference>
<dbReference type="InterPro" id="IPR036388">
    <property type="entry name" value="WH-like_DNA-bd_sf"/>
</dbReference>
<evidence type="ECO:0000256" key="4">
    <source>
        <dbReference type="ARBA" id="ARBA00022603"/>
    </source>
</evidence>
<dbReference type="HAMAP" id="MF_00772">
    <property type="entry name" value="OGT"/>
    <property type="match status" value="1"/>
</dbReference>
<dbReference type="InterPro" id="IPR036631">
    <property type="entry name" value="MGMT_N_sf"/>
</dbReference>
<dbReference type="FunFam" id="1.10.10.10:FF:000214">
    <property type="entry name" value="Methylated-DNA--protein-cysteine methyltransferase"/>
    <property type="match status" value="1"/>
</dbReference>
<reference evidence="12" key="2">
    <citation type="submission" date="2021-04" db="EMBL/GenBank/DDBJ databases">
        <authorList>
            <person name="Gilroy R."/>
        </authorList>
    </citation>
    <scope>NUCLEOTIDE SEQUENCE</scope>
    <source>
        <strain evidence="12">ChiHecec2B26-446</strain>
    </source>
</reference>
<dbReference type="Proteomes" id="UP000886752">
    <property type="component" value="Unassembled WGS sequence"/>
</dbReference>
<dbReference type="EMBL" id="DXHV01000045">
    <property type="protein sequence ID" value="HIW00373.1"/>
    <property type="molecule type" value="Genomic_DNA"/>
</dbReference>
<dbReference type="PANTHER" id="PTHR10815:SF5">
    <property type="entry name" value="METHYLATED-DNA--PROTEIN-CYSTEINE METHYLTRANSFERASE"/>
    <property type="match status" value="1"/>
</dbReference>
<evidence type="ECO:0000256" key="7">
    <source>
        <dbReference type="ARBA" id="ARBA00023204"/>
    </source>
</evidence>
<dbReference type="SUPFAM" id="SSF53155">
    <property type="entry name" value="Methylated DNA-protein cysteine methyltransferase domain"/>
    <property type="match status" value="1"/>
</dbReference>
<evidence type="ECO:0000259" key="11">
    <source>
        <dbReference type="Pfam" id="PF02870"/>
    </source>
</evidence>
<evidence type="ECO:0000256" key="3">
    <source>
        <dbReference type="ARBA" id="ARBA00022490"/>
    </source>
</evidence>
<dbReference type="InterPro" id="IPR036217">
    <property type="entry name" value="MethylDNA_cys_MeTrfase_DNAb"/>
</dbReference>
<dbReference type="GO" id="GO:0003908">
    <property type="term" value="F:methylated-DNA-[protein]-cysteine S-methyltransferase activity"/>
    <property type="evidence" value="ECO:0007669"/>
    <property type="project" value="UniProtKB-UniRule"/>
</dbReference>
<dbReference type="Gene3D" id="1.10.10.10">
    <property type="entry name" value="Winged helix-like DNA-binding domain superfamily/Winged helix DNA-binding domain"/>
    <property type="match status" value="1"/>
</dbReference>
<dbReference type="SUPFAM" id="SSF46767">
    <property type="entry name" value="Methylated DNA-protein cysteine methyltransferase, C-terminal domain"/>
    <property type="match status" value="1"/>
</dbReference>
<dbReference type="AlphaFoldDB" id="A0A9D1PXL2"/>
<dbReference type="Pfam" id="PF01035">
    <property type="entry name" value="DNA_binding_1"/>
    <property type="match status" value="1"/>
</dbReference>
<dbReference type="EC" id="2.1.1.63" evidence="9"/>
<dbReference type="PROSITE" id="PS00374">
    <property type="entry name" value="MGMT"/>
    <property type="match status" value="1"/>
</dbReference>
<evidence type="ECO:0000256" key="9">
    <source>
        <dbReference type="HAMAP-Rule" id="MF_00772"/>
    </source>
</evidence>
<dbReference type="Gene3D" id="3.30.160.70">
    <property type="entry name" value="Methylated DNA-protein cysteine methyltransferase domain"/>
    <property type="match status" value="1"/>
</dbReference>
<evidence type="ECO:0000313" key="12">
    <source>
        <dbReference type="EMBL" id="HIW00373.1"/>
    </source>
</evidence>
<dbReference type="GO" id="GO:0005737">
    <property type="term" value="C:cytoplasm"/>
    <property type="evidence" value="ECO:0007669"/>
    <property type="project" value="UniProtKB-SubCell"/>
</dbReference>
<reference evidence="12" key="1">
    <citation type="journal article" date="2021" name="PeerJ">
        <title>Extensive microbial diversity within the chicken gut microbiome revealed by metagenomics and culture.</title>
        <authorList>
            <person name="Gilroy R."/>
            <person name="Ravi A."/>
            <person name="Getino M."/>
            <person name="Pursley I."/>
            <person name="Horton D.L."/>
            <person name="Alikhan N.F."/>
            <person name="Baker D."/>
            <person name="Gharbi K."/>
            <person name="Hall N."/>
            <person name="Watson M."/>
            <person name="Adriaenssens E.M."/>
            <person name="Foster-Nyarko E."/>
            <person name="Jarju S."/>
            <person name="Secka A."/>
            <person name="Antonio M."/>
            <person name="Oren A."/>
            <person name="Chaudhuri R.R."/>
            <person name="La Ragione R."/>
            <person name="Hildebrand F."/>
            <person name="Pallen M.J."/>
        </authorList>
    </citation>
    <scope>NUCLEOTIDE SEQUENCE</scope>
    <source>
        <strain evidence="12">ChiHecec2B26-446</strain>
    </source>
</reference>
<keyword evidence="7 9" id="KW-0234">DNA repair</keyword>
<dbReference type="InterPro" id="IPR008332">
    <property type="entry name" value="MethylG_MeTrfase_N"/>
</dbReference>
<dbReference type="CDD" id="cd06445">
    <property type="entry name" value="ATase"/>
    <property type="match status" value="1"/>
</dbReference>
<comment type="similarity">
    <text evidence="2 9">Belongs to the MGMT family.</text>
</comment>
<keyword evidence="6 9" id="KW-0227">DNA damage</keyword>
<comment type="caution">
    <text evidence="12">The sequence shown here is derived from an EMBL/GenBank/DDBJ whole genome shotgun (WGS) entry which is preliminary data.</text>
</comment>
<comment type="catalytic activity">
    <reaction evidence="1 9">
        <text>a 4-O-methyl-thymidine in DNA + L-cysteinyl-[protein] = a thymidine in DNA + S-methyl-L-cysteinyl-[protein]</text>
        <dbReference type="Rhea" id="RHEA:53428"/>
        <dbReference type="Rhea" id="RHEA-COMP:10131"/>
        <dbReference type="Rhea" id="RHEA-COMP:10132"/>
        <dbReference type="Rhea" id="RHEA-COMP:13555"/>
        <dbReference type="Rhea" id="RHEA-COMP:13556"/>
        <dbReference type="ChEBI" id="CHEBI:29950"/>
        <dbReference type="ChEBI" id="CHEBI:82612"/>
        <dbReference type="ChEBI" id="CHEBI:137386"/>
        <dbReference type="ChEBI" id="CHEBI:137387"/>
        <dbReference type="EC" id="2.1.1.63"/>
    </reaction>
</comment>
<dbReference type="GO" id="GO:0032259">
    <property type="term" value="P:methylation"/>
    <property type="evidence" value="ECO:0007669"/>
    <property type="project" value="UniProtKB-KW"/>
</dbReference>
<evidence type="ECO:0000259" key="10">
    <source>
        <dbReference type="Pfam" id="PF01035"/>
    </source>
</evidence>
<organism evidence="12 13">
    <name type="scientific">Candidatus Desulfovibrio intestinipullorum</name>
    <dbReference type="NCBI Taxonomy" id="2838536"/>
    <lineage>
        <taxon>Bacteria</taxon>
        <taxon>Pseudomonadati</taxon>
        <taxon>Thermodesulfobacteriota</taxon>
        <taxon>Desulfovibrionia</taxon>
        <taxon>Desulfovibrionales</taxon>
        <taxon>Desulfovibrionaceae</taxon>
        <taxon>Desulfovibrio</taxon>
    </lineage>
</organism>
<keyword evidence="5 9" id="KW-0808">Transferase</keyword>
<dbReference type="NCBIfam" id="TIGR00589">
    <property type="entry name" value="ogt"/>
    <property type="match status" value="1"/>
</dbReference>
<feature type="domain" description="Methylguanine DNA methyltransferase ribonuclease-like" evidence="11">
    <location>
        <begin position="2"/>
        <end position="68"/>
    </location>
</feature>
<comment type="miscellaneous">
    <text evidence="9">This enzyme catalyzes only one turnover and therefore is not strictly catalytic. According to one definition, an enzyme is a biocatalyst that acts repeatedly and over many reaction cycles.</text>
</comment>
<name>A0A9D1PXL2_9BACT</name>
<proteinExistence type="inferred from homology"/>
<protein>
    <recommendedName>
        <fullName evidence="9">Methylated-DNA--protein-cysteine methyltransferase</fullName>
        <ecNumber evidence="9">2.1.1.63</ecNumber>
    </recommendedName>
    <alternativeName>
        <fullName evidence="9">6-O-methylguanine-DNA methyltransferase</fullName>
        <shortName evidence="9">MGMT</shortName>
    </alternativeName>
    <alternativeName>
        <fullName evidence="9">O-6-methylguanine-DNA-alkyltransferase</fullName>
    </alternativeName>
</protein>
<gene>
    <name evidence="12" type="ORF">H9894_04215</name>
</gene>
<comment type="function">
    <text evidence="9">Involved in the cellular defense against the biological effects of O6-methylguanine (O6-MeG) and O4-methylthymine (O4-MeT) in DNA. Repairs the methylated nucleobase in DNA by stoichiometrically transferring the methyl group to a cysteine residue in the enzyme. This is a suicide reaction: the enzyme is irreversibly inactivated.</text>
</comment>
<dbReference type="PANTHER" id="PTHR10815">
    <property type="entry name" value="METHYLATED-DNA--PROTEIN-CYSTEINE METHYLTRANSFERASE"/>
    <property type="match status" value="1"/>
</dbReference>
<dbReference type="InterPro" id="IPR023546">
    <property type="entry name" value="MGMT"/>
</dbReference>
<accession>A0A9D1PXL2</accession>
<evidence type="ECO:0000256" key="6">
    <source>
        <dbReference type="ARBA" id="ARBA00022763"/>
    </source>
</evidence>
<evidence type="ECO:0000256" key="2">
    <source>
        <dbReference type="ARBA" id="ARBA00008711"/>
    </source>
</evidence>
<evidence type="ECO:0000256" key="5">
    <source>
        <dbReference type="ARBA" id="ARBA00022679"/>
    </source>
</evidence>
<keyword evidence="4 9" id="KW-0489">Methyltransferase</keyword>
<keyword evidence="3 9" id="KW-0963">Cytoplasm</keyword>
<comment type="subcellular location">
    <subcellularLocation>
        <location evidence="9">Cytoplasm</location>
    </subcellularLocation>
</comment>